<protein>
    <submittedName>
        <fullName evidence="1">Uncharacterized protein</fullName>
    </submittedName>
</protein>
<sequence>MFSLPDSYNHTPPEGRGLSARWSRAIGAVNNIIERRARMTSETTRLQKRLQEAVSQSWPTRYDSRYREAHVLLTYWADPEDPTFGADKAAEKLGEVFRQFYGFKVQTWLIPVIDHPQQVMAARLTTFVQTYGQTGNLLIFWYGGSAEASGVAMGSTQWLGERWGPRVNSGIVPQILGSGDADVLTLYDCGSSLHGQSVDGRKIFEHIGASSFPFPQVPNFHRAGSFTKSLIRVLNKPEIAADGISVVDVHRKLINLTQRHRAEPGQDEEVSSIYSGEIVTPRPWFSGGVETRPVYCHLSACPPRSAGRPTTIVLSHLGYPPLERFSYMSQGDELEVQLTLTLSKNNLNVERWKNWISQAPAEVDGVSIEVDQANDLS</sequence>
<evidence type="ECO:0000313" key="2">
    <source>
        <dbReference type="Proteomes" id="UP000758603"/>
    </source>
</evidence>
<accession>A0A9P8ZZE3</accession>
<dbReference type="EMBL" id="JAGPXC010000002">
    <property type="protein sequence ID" value="KAH6657152.1"/>
    <property type="molecule type" value="Genomic_DNA"/>
</dbReference>
<proteinExistence type="predicted"/>
<organism evidence="1 2">
    <name type="scientific">Truncatella angustata</name>
    <dbReference type="NCBI Taxonomy" id="152316"/>
    <lineage>
        <taxon>Eukaryota</taxon>
        <taxon>Fungi</taxon>
        <taxon>Dikarya</taxon>
        <taxon>Ascomycota</taxon>
        <taxon>Pezizomycotina</taxon>
        <taxon>Sordariomycetes</taxon>
        <taxon>Xylariomycetidae</taxon>
        <taxon>Amphisphaeriales</taxon>
        <taxon>Sporocadaceae</taxon>
        <taxon>Truncatella</taxon>
    </lineage>
</organism>
<keyword evidence="2" id="KW-1185">Reference proteome</keyword>
<dbReference type="AlphaFoldDB" id="A0A9P8ZZE3"/>
<reference evidence="1" key="1">
    <citation type="journal article" date="2021" name="Nat. Commun.">
        <title>Genetic determinants of endophytism in the Arabidopsis root mycobiome.</title>
        <authorList>
            <person name="Mesny F."/>
            <person name="Miyauchi S."/>
            <person name="Thiergart T."/>
            <person name="Pickel B."/>
            <person name="Atanasova L."/>
            <person name="Karlsson M."/>
            <person name="Huettel B."/>
            <person name="Barry K.W."/>
            <person name="Haridas S."/>
            <person name="Chen C."/>
            <person name="Bauer D."/>
            <person name="Andreopoulos W."/>
            <person name="Pangilinan J."/>
            <person name="LaButti K."/>
            <person name="Riley R."/>
            <person name="Lipzen A."/>
            <person name="Clum A."/>
            <person name="Drula E."/>
            <person name="Henrissat B."/>
            <person name="Kohler A."/>
            <person name="Grigoriev I.V."/>
            <person name="Martin F.M."/>
            <person name="Hacquard S."/>
        </authorList>
    </citation>
    <scope>NUCLEOTIDE SEQUENCE</scope>
    <source>
        <strain evidence="1">MPI-SDFR-AT-0073</strain>
    </source>
</reference>
<dbReference type="RefSeq" id="XP_045961386.1">
    <property type="nucleotide sequence ID" value="XM_046108721.1"/>
</dbReference>
<dbReference type="Proteomes" id="UP000758603">
    <property type="component" value="Unassembled WGS sequence"/>
</dbReference>
<comment type="caution">
    <text evidence="1">The sequence shown here is derived from an EMBL/GenBank/DDBJ whole genome shotgun (WGS) entry which is preliminary data.</text>
</comment>
<dbReference type="GeneID" id="70137612"/>
<gene>
    <name evidence="1" type="ORF">BKA67DRAFT_672980</name>
</gene>
<evidence type="ECO:0000313" key="1">
    <source>
        <dbReference type="EMBL" id="KAH6657152.1"/>
    </source>
</evidence>
<name>A0A9P8ZZE3_9PEZI</name>
<dbReference type="OrthoDB" id="4760831at2759"/>